<dbReference type="Proteomes" id="UP001500416">
    <property type="component" value="Unassembled WGS sequence"/>
</dbReference>
<protein>
    <submittedName>
        <fullName evidence="1">Uncharacterized protein</fullName>
    </submittedName>
</protein>
<evidence type="ECO:0000313" key="2">
    <source>
        <dbReference type="Proteomes" id="UP001500416"/>
    </source>
</evidence>
<evidence type="ECO:0000313" key="1">
    <source>
        <dbReference type="EMBL" id="GAA0229018.1"/>
    </source>
</evidence>
<proteinExistence type="predicted"/>
<dbReference type="RefSeq" id="WP_343934325.1">
    <property type="nucleotide sequence ID" value="NZ_BAAABU010000005.1"/>
</dbReference>
<reference evidence="1 2" key="1">
    <citation type="journal article" date="2019" name="Int. J. Syst. Evol. Microbiol.">
        <title>The Global Catalogue of Microorganisms (GCM) 10K type strain sequencing project: providing services to taxonomists for standard genome sequencing and annotation.</title>
        <authorList>
            <consortium name="The Broad Institute Genomics Platform"/>
            <consortium name="The Broad Institute Genome Sequencing Center for Infectious Disease"/>
            <person name="Wu L."/>
            <person name="Ma J."/>
        </authorList>
    </citation>
    <scope>NUCLEOTIDE SEQUENCE [LARGE SCALE GENOMIC DNA]</scope>
    <source>
        <strain evidence="1 2">JCM 3380</strain>
    </source>
</reference>
<dbReference type="EMBL" id="BAAABU010000005">
    <property type="protein sequence ID" value="GAA0229018.1"/>
    <property type="molecule type" value="Genomic_DNA"/>
</dbReference>
<sequence>MVAGALAGVGLRAASGVHPDARPMALSIGVGLLGELVPVGVRALRSGTPIACS</sequence>
<keyword evidence="2" id="KW-1185">Reference proteome</keyword>
<accession>A0ABN0TSJ4</accession>
<comment type="caution">
    <text evidence="1">The sequence shown here is derived from an EMBL/GenBank/DDBJ whole genome shotgun (WGS) entry which is preliminary data.</text>
</comment>
<gene>
    <name evidence="1" type="ORF">GCM10010492_29260</name>
</gene>
<organism evidence="1 2">
    <name type="scientific">Saccharothrix mutabilis subsp. mutabilis</name>
    <dbReference type="NCBI Taxonomy" id="66855"/>
    <lineage>
        <taxon>Bacteria</taxon>
        <taxon>Bacillati</taxon>
        <taxon>Actinomycetota</taxon>
        <taxon>Actinomycetes</taxon>
        <taxon>Pseudonocardiales</taxon>
        <taxon>Pseudonocardiaceae</taxon>
        <taxon>Saccharothrix</taxon>
    </lineage>
</organism>
<name>A0ABN0TSJ4_9PSEU</name>